<keyword evidence="1" id="KW-1133">Transmembrane helix</keyword>
<keyword evidence="3" id="KW-1185">Reference proteome</keyword>
<sequence length="124" mass="14509">MSKTTTEDFLITIMAGIITFFLVTISPVLVGIIYFKKKAQRLKMKETLFQQCIKELVQRKIDFTVGFDKDGDCFIENVQEQEPYFFIDFVNEITVYKYLGKGVRVNITTMDELLKLKPFIEDDK</sequence>
<gene>
    <name evidence="2" type="ORF">VB776_06995</name>
</gene>
<comment type="caution">
    <text evidence="2">The sequence shown here is derived from an EMBL/GenBank/DDBJ whole genome shotgun (WGS) entry which is preliminary data.</text>
</comment>
<keyword evidence="1" id="KW-0812">Transmembrane</keyword>
<evidence type="ECO:0000313" key="2">
    <source>
        <dbReference type="EMBL" id="MEA5402654.1"/>
    </source>
</evidence>
<accession>A0ABU5S2M0</accession>
<protein>
    <submittedName>
        <fullName evidence="2">Uncharacterized protein</fullName>
    </submittedName>
</protein>
<dbReference type="Proteomes" id="UP001303899">
    <property type="component" value="Unassembled WGS sequence"/>
</dbReference>
<keyword evidence="1" id="KW-0472">Membrane</keyword>
<organism evidence="2 3">
    <name type="scientific">Arcicella gelida</name>
    <dbReference type="NCBI Taxonomy" id="2984195"/>
    <lineage>
        <taxon>Bacteria</taxon>
        <taxon>Pseudomonadati</taxon>
        <taxon>Bacteroidota</taxon>
        <taxon>Cytophagia</taxon>
        <taxon>Cytophagales</taxon>
        <taxon>Flectobacillaceae</taxon>
        <taxon>Arcicella</taxon>
    </lineage>
</organism>
<proteinExistence type="predicted"/>
<reference evidence="2 3" key="1">
    <citation type="submission" date="2023-12" db="EMBL/GenBank/DDBJ databases">
        <title>Novel species of the genus Arcicella isolated from rivers.</title>
        <authorList>
            <person name="Lu H."/>
        </authorList>
    </citation>
    <scope>NUCLEOTIDE SEQUENCE [LARGE SCALE GENOMIC DNA]</scope>
    <source>
        <strain evidence="2 3">DC2W</strain>
    </source>
</reference>
<evidence type="ECO:0000256" key="1">
    <source>
        <dbReference type="SAM" id="Phobius"/>
    </source>
</evidence>
<name>A0ABU5S2M0_9BACT</name>
<feature type="transmembrane region" description="Helical" evidence="1">
    <location>
        <begin position="12"/>
        <end position="35"/>
    </location>
</feature>
<dbReference type="RefSeq" id="WP_323327410.1">
    <property type="nucleotide sequence ID" value="NZ_JAYGIL010000006.1"/>
</dbReference>
<evidence type="ECO:0000313" key="3">
    <source>
        <dbReference type="Proteomes" id="UP001303899"/>
    </source>
</evidence>
<dbReference type="EMBL" id="JAYGIL010000006">
    <property type="protein sequence ID" value="MEA5402654.1"/>
    <property type="molecule type" value="Genomic_DNA"/>
</dbReference>